<dbReference type="InterPro" id="IPR012373">
    <property type="entry name" value="Ferrdict_sens_TM"/>
</dbReference>
<evidence type="ECO:0000313" key="3">
    <source>
        <dbReference type="EMBL" id="AEM71712.1"/>
    </source>
</evidence>
<dbReference type="AlphaFoldDB" id="G2PQS5"/>
<dbReference type="Gene3D" id="2.60.120.1440">
    <property type="match status" value="1"/>
</dbReference>
<keyword evidence="4" id="KW-1185">Reference proteome</keyword>
<accession>G2PQS5</accession>
<feature type="domain" description="Protein FecR C-terminal" evidence="2">
    <location>
        <begin position="316"/>
        <end position="383"/>
    </location>
</feature>
<dbReference type="InterPro" id="IPR006860">
    <property type="entry name" value="FecR"/>
</dbReference>
<dbReference type="Proteomes" id="UP000008908">
    <property type="component" value="Chromosome"/>
</dbReference>
<dbReference type="PANTHER" id="PTHR30273">
    <property type="entry name" value="PERIPLASMIC SIGNAL SENSOR AND SIGMA FACTOR ACTIVATOR FECR-RELATED"/>
    <property type="match status" value="1"/>
</dbReference>
<dbReference type="InterPro" id="IPR032508">
    <property type="entry name" value="FecR_C"/>
</dbReference>
<dbReference type="PIRSF" id="PIRSF018266">
    <property type="entry name" value="FecR"/>
    <property type="match status" value="1"/>
</dbReference>
<dbReference type="PANTHER" id="PTHR30273:SF2">
    <property type="entry name" value="PROTEIN FECR"/>
    <property type="match status" value="1"/>
</dbReference>
<dbReference type="eggNOG" id="COG3712">
    <property type="taxonomic scope" value="Bacteria"/>
</dbReference>
<dbReference type="STRING" id="886377.Murru_2679"/>
<name>G2PQS5_ALLRU</name>
<evidence type="ECO:0000259" key="2">
    <source>
        <dbReference type="Pfam" id="PF16344"/>
    </source>
</evidence>
<organism evidence="3 4">
    <name type="scientific">Allomuricauda ruestringensis (strain DSM 13258 / CIP 107369 / LMG 19739 / B1)</name>
    <name type="common">Muricauda ruestringensis</name>
    <dbReference type="NCBI Taxonomy" id="886377"/>
    <lineage>
        <taxon>Bacteria</taxon>
        <taxon>Pseudomonadati</taxon>
        <taxon>Bacteroidota</taxon>
        <taxon>Flavobacteriia</taxon>
        <taxon>Flavobacteriales</taxon>
        <taxon>Flavobacteriaceae</taxon>
        <taxon>Flagellimonas</taxon>
    </lineage>
</organism>
<dbReference type="Pfam" id="PF16344">
    <property type="entry name" value="FecR_C"/>
    <property type="match status" value="1"/>
</dbReference>
<proteinExistence type="predicted"/>
<dbReference type="Pfam" id="PF04773">
    <property type="entry name" value="FecR"/>
    <property type="match status" value="1"/>
</dbReference>
<gene>
    <name evidence="3" type="ordered locus">Murru_2679</name>
</gene>
<evidence type="ECO:0000259" key="1">
    <source>
        <dbReference type="Pfam" id="PF04773"/>
    </source>
</evidence>
<evidence type="ECO:0000313" key="4">
    <source>
        <dbReference type="Proteomes" id="UP000008908"/>
    </source>
</evidence>
<dbReference type="HOGENOM" id="CLU_050192_1_1_10"/>
<dbReference type="Gene3D" id="3.55.50.30">
    <property type="match status" value="1"/>
</dbReference>
<sequence length="384" mass="43671">MKESSSSIMKKNITKLLLGTISEKEIMELQDWLENPNNQKILEAYVRDYHDLNLATLKNDLDEAYSKVNNRIGDETKPIKRLFPDWMKYAAAVIVLMALGLIYQKGFFSTEDQYVLVPKEDTITLELNNGIVQSIDASGNKEYRDREGNVVYVQKQGLIQYSKVTENEVLLYNTLLVPNGKTFQIELSDGTRVQLNAGSSLKYPVNFLEEGLRKVFLTGNAYFDVAKNTANPFVVSVDELDVKVLGTEFNISAYEEDENIDVVLVEGAVNMAGKNQSQALVELVPGQKGSFDPNSKDVLVEEVDTSLYTSWRQGSLVYRELAFNKILKKLERHYNIEIVNNNVELGEEVFNARFDRMEIEEVLGYFKDIHDIDFAVENNKVTIN</sequence>
<reference evidence="3 4" key="2">
    <citation type="journal article" date="2012" name="Stand. Genomic Sci.">
        <title>Complete genome sequence of the facultatively anaerobic, appendaged bacterium Muricauda ruestringensis type strain (B1(T)).</title>
        <authorList>
            <person name="Huntemann M."/>
            <person name="Teshima H."/>
            <person name="Lapidus A."/>
            <person name="Nolan M."/>
            <person name="Lucas S."/>
            <person name="Hammon N."/>
            <person name="Deshpande S."/>
            <person name="Cheng J.F."/>
            <person name="Tapia R."/>
            <person name="Goodwin L.A."/>
            <person name="Pitluck S."/>
            <person name="Liolios K."/>
            <person name="Pagani I."/>
            <person name="Ivanova N."/>
            <person name="Mavromatis K."/>
            <person name="Mikhailova N."/>
            <person name="Pati A."/>
            <person name="Chen A."/>
            <person name="Palaniappan K."/>
            <person name="Land M."/>
            <person name="Hauser L."/>
            <person name="Pan C."/>
            <person name="Brambilla E.M."/>
            <person name="Rohde M."/>
            <person name="Spring S."/>
            <person name="Goker M."/>
            <person name="Detter J.C."/>
            <person name="Bristow J."/>
            <person name="Eisen J.A."/>
            <person name="Markowitz V."/>
            <person name="Hugenholtz P."/>
            <person name="Kyrpides N.C."/>
            <person name="Klenk H.P."/>
            <person name="Woyke T."/>
        </authorList>
    </citation>
    <scope>NUCLEOTIDE SEQUENCE [LARGE SCALE GENOMIC DNA]</scope>
    <source>
        <strain evidence="4">DSM 13258 / LMG 19739 / B1</strain>
    </source>
</reference>
<protein>
    <submittedName>
        <fullName evidence="3">Anti-FecI sigma factor, FecR</fullName>
    </submittedName>
</protein>
<feature type="domain" description="FecR protein" evidence="1">
    <location>
        <begin position="177"/>
        <end position="270"/>
    </location>
</feature>
<dbReference type="EMBL" id="CP002999">
    <property type="protein sequence ID" value="AEM71712.1"/>
    <property type="molecule type" value="Genomic_DNA"/>
</dbReference>
<reference evidence="4" key="1">
    <citation type="submission" date="2011-08" db="EMBL/GenBank/DDBJ databases">
        <title>The complete genome of Muricauda ruestringensis DSM 13258.</title>
        <authorList>
            <person name="Lucas S."/>
            <person name="Han J."/>
            <person name="Lapidus A."/>
            <person name="Bruce D."/>
            <person name="Goodwin L."/>
            <person name="Pitluck S."/>
            <person name="Peters L."/>
            <person name="Kyrpides N."/>
            <person name="Mavromatis K."/>
            <person name="Ivanova N."/>
            <person name="Ovchinnikova G."/>
            <person name="Teshima H."/>
            <person name="Detter J.C."/>
            <person name="Tapia R."/>
            <person name="Han C."/>
            <person name="Land M."/>
            <person name="Hauser L."/>
            <person name="Markowitz V."/>
            <person name="Cheng J.-F."/>
            <person name="Hugenholtz P."/>
            <person name="Woyke T."/>
            <person name="Wu D."/>
            <person name="Spring S."/>
            <person name="Schroeder M."/>
            <person name="Brambilla E."/>
            <person name="Klenk H.-P."/>
            <person name="Eisen J.A."/>
        </authorList>
    </citation>
    <scope>NUCLEOTIDE SEQUENCE [LARGE SCALE GENOMIC DNA]</scope>
    <source>
        <strain evidence="4">DSM 13258 / LMG 19739 / B1</strain>
    </source>
</reference>
<dbReference type="GO" id="GO:0016989">
    <property type="term" value="F:sigma factor antagonist activity"/>
    <property type="evidence" value="ECO:0007669"/>
    <property type="project" value="TreeGrafter"/>
</dbReference>
<dbReference type="KEGG" id="mrs:Murru_2679"/>